<feature type="region of interest" description="Disordered" evidence="1">
    <location>
        <begin position="15"/>
        <end position="48"/>
    </location>
</feature>
<dbReference type="Proteomes" id="UP000275846">
    <property type="component" value="Unassembled WGS sequence"/>
</dbReference>
<dbReference type="Gene3D" id="3.60.10.10">
    <property type="entry name" value="Endonuclease/exonuclease/phosphatase"/>
    <property type="match status" value="1"/>
</dbReference>
<dbReference type="EMBL" id="UYSU01033863">
    <property type="protein sequence ID" value="VDL93202.1"/>
    <property type="molecule type" value="Genomic_DNA"/>
</dbReference>
<dbReference type="WBParaSite" id="SSLN_0000702801-mRNA-1">
    <property type="protein sequence ID" value="SSLN_0000702801-mRNA-1"/>
    <property type="gene ID" value="SSLN_0000702801"/>
</dbReference>
<dbReference type="SUPFAM" id="SSF56219">
    <property type="entry name" value="DNase I-like"/>
    <property type="match status" value="1"/>
</dbReference>
<dbReference type="AlphaFoldDB" id="A0A183SRG6"/>
<keyword evidence="4" id="KW-1185">Reference proteome</keyword>
<sequence length="273" mass="30183">MLLWPPLTGTQLSPVAPRSWVLPSGHTPTNRHDRPAKPDNSRSKRPERKTALVARELARYKVDIAALSETRFSEQDQLEEVGDGYTFFWSDRQKAEQRDAGVAFAIRNDIVGRKFATIISAYAPKMTSSDAAKDTLYEDLHALLAAVLKVDKLIVHGDFKDSVGTDHAVWQGVLILHRLCSFAPTLKVIPPHVCARPKRAIFCSSSPSNRLHPRCSTGVPTGTWPIHPALLPPLTPPPPHHVASRFPSRVPARRDSVTSPVTHTTHPPIARPD</sequence>
<evidence type="ECO:0000259" key="2">
    <source>
        <dbReference type="Pfam" id="PF03372"/>
    </source>
</evidence>
<proteinExistence type="predicted"/>
<dbReference type="InterPro" id="IPR036691">
    <property type="entry name" value="Endo/exonu/phosph_ase_sf"/>
</dbReference>
<feature type="compositionally biased region" description="Low complexity" evidence="1">
    <location>
        <begin position="257"/>
        <end position="273"/>
    </location>
</feature>
<reference evidence="5" key="1">
    <citation type="submission" date="2016-06" db="UniProtKB">
        <authorList>
            <consortium name="WormBaseParasite"/>
        </authorList>
    </citation>
    <scope>IDENTIFICATION</scope>
</reference>
<feature type="domain" description="Endonuclease/exonuclease/phosphatase" evidence="2">
    <location>
        <begin position="40"/>
        <end position="141"/>
    </location>
</feature>
<evidence type="ECO:0000313" key="5">
    <source>
        <dbReference type="WBParaSite" id="SSLN_0000702801-mRNA-1"/>
    </source>
</evidence>
<dbReference type="InterPro" id="IPR005135">
    <property type="entry name" value="Endo/exonuclease/phosphatase"/>
</dbReference>
<dbReference type="Pfam" id="PF03372">
    <property type="entry name" value="Exo_endo_phos"/>
    <property type="match status" value="1"/>
</dbReference>
<dbReference type="GO" id="GO:0003824">
    <property type="term" value="F:catalytic activity"/>
    <property type="evidence" value="ECO:0007669"/>
    <property type="project" value="InterPro"/>
</dbReference>
<feature type="compositionally biased region" description="Basic and acidic residues" evidence="1">
    <location>
        <begin position="30"/>
        <end position="48"/>
    </location>
</feature>
<protein>
    <submittedName>
        <fullName evidence="5">Endo/exonuclease/phosphatase domain-containing protein</fullName>
    </submittedName>
</protein>
<evidence type="ECO:0000313" key="4">
    <source>
        <dbReference type="Proteomes" id="UP000275846"/>
    </source>
</evidence>
<evidence type="ECO:0000256" key="1">
    <source>
        <dbReference type="SAM" id="MobiDB-lite"/>
    </source>
</evidence>
<organism evidence="5">
    <name type="scientific">Schistocephalus solidus</name>
    <name type="common">Tapeworm</name>
    <dbReference type="NCBI Taxonomy" id="70667"/>
    <lineage>
        <taxon>Eukaryota</taxon>
        <taxon>Metazoa</taxon>
        <taxon>Spiralia</taxon>
        <taxon>Lophotrochozoa</taxon>
        <taxon>Platyhelminthes</taxon>
        <taxon>Cestoda</taxon>
        <taxon>Eucestoda</taxon>
        <taxon>Diphyllobothriidea</taxon>
        <taxon>Diphyllobothriidae</taxon>
        <taxon>Schistocephalus</taxon>
    </lineage>
</organism>
<feature type="region of interest" description="Disordered" evidence="1">
    <location>
        <begin position="237"/>
        <end position="273"/>
    </location>
</feature>
<accession>A0A183SRG6</accession>
<reference evidence="3 4" key="2">
    <citation type="submission" date="2018-11" db="EMBL/GenBank/DDBJ databases">
        <authorList>
            <consortium name="Pathogen Informatics"/>
        </authorList>
    </citation>
    <scope>NUCLEOTIDE SEQUENCE [LARGE SCALE GENOMIC DNA]</scope>
    <source>
        <strain evidence="3 4">NST_G2</strain>
    </source>
</reference>
<evidence type="ECO:0000313" key="3">
    <source>
        <dbReference type="EMBL" id="VDL93202.1"/>
    </source>
</evidence>
<name>A0A183SRG6_SCHSO</name>
<gene>
    <name evidence="3" type="ORF">SSLN_LOCUS6817</name>
</gene>